<evidence type="ECO:0000313" key="2">
    <source>
        <dbReference type="Proteomes" id="UP000253606"/>
    </source>
</evidence>
<sequence>MNEKTMRKVRRALPNPCFGEDARTIALLIPEPLQIQPKFGVTCNVFDNHS</sequence>
<dbReference type="EMBL" id="CP030840">
    <property type="protein sequence ID" value="AXC13052.1"/>
    <property type="molecule type" value="Genomic_DNA"/>
</dbReference>
<dbReference type="Proteomes" id="UP000253606">
    <property type="component" value="Chromosome"/>
</dbReference>
<organism evidence="1 2">
    <name type="scientific">Acidisarcina polymorpha</name>
    <dbReference type="NCBI Taxonomy" id="2211140"/>
    <lineage>
        <taxon>Bacteria</taxon>
        <taxon>Pseudomonadati</taxon>
        <taxon>Acidobacteriota</taxon>
        <taxon>Terriglobia</taxon>
        <taxon>Terriglobales</taxon>
        <taxon>Acidobacteriaceae</taxon>
        <taxon>Acidisarcina</taxon>
    </lineage>
</organism>
<dbReference type="KEGG" id="abas:ACPOL_3773"/>
<dbReference type="AlphaFoldDB" id="A0A2Z5G1V3"/>
<evidence type="ECO:0000313" key="1">
    <source>
        <dbReference type="EMBL" id="AXC13052.1"/>
    </source>
</evidence>
<reference evidence="1 2" key="1">
    <citation type="journal article" date="2018" name="Front. Microbiol.">
        <title>Hydrolytic Capabilities as a Key to Environmental Success: Chitinolytic and Cellulolytic Acidobacteria From Acidic Sub-arctic Soils and Boreal Peatlands.</title>
        <authorList>
            <person name="Belova S.E."/>
            <person name="Ravin N.V."/>
            <person name="Pankratov T.A."/>
            <person name="Rakitin A.L."/>
            <person name="Ivanova A.A."/>
            <person name="Beletsky A.V."/>
            <person name="Mardanov A.V."/>
            <person name="Sinninghe Damste J.S."/>
            <person name="Dedysh S.N."/>
        </authorList>
    </citation>
    <scope>NUCLEOTIDE SEQUENCE [LARGE SCALE GENOMIC DNA]</scope>
    <source>
        <strain evidence="1 2">SBC82</strain>
    </source>
</reference>
<keyword evidence="2" id="KW-1185">Reference proteome</keyword>
<protein>
    <submittedName>
        <fullName evidence="1">Uncharacterized protein</fullName>
    </submittedName>
</protein>
<name>A0A2Z5G1V3_9BACT</name>
<proteinExistence type="predicted"/>
<accession>A0A2Z5G1V3</accession>
<gene>
    <name evidence="1" type="ORF">ACPOL_3773</name>
</gene>